<organism evidence="1 2">
    <name type="scientific">Pseudomonas phage UFJF_PfDIW6</name>
    <dbReference type="NCBI Taxonomy" id="2927622"/>
    <lineage>
        <taxon>Viruses</taxon>
        <taxon>Duplodnaviria</taxon>
        <taxon>Heunggongvirae</taxon>
        <taxon>Uroviricota</taxon>
        <taxon>Caudoviricetes</taxon>
        <taxon>Purivirus</taxon>
        <taxon>Purivirus UFJFPfDIW6</taxon>
    </lineage>
</organism>
<evidence type="ECO:0000313" key="1">
    <source>
        <dbReference type="EMBL" id="UNY42245.1"/>
    </source>
</evidence>
<reference evidence="1" key="2">
    <citation type="journal article" date="2022" name="Viruses">
        <title>Genomic characterization of UFJF_PfDIW6: a novel lytic Pseudomonas fluorescens-phage with potential for biocontrol in the dairy industry.</title>
        <authorList>
            <person name="Hungaro H.M."/>
            <person name="Vidigal P.M.P."/>
            <person name="Nascimento E.C."/>
            <person name="Oliveira F.G.C."/>
            <person name="Gontijo M.T.P."/>
            <person name="Lopez M.E.S."/>
        </authorList>
    </citation>
    <scope>NUCLEOTIDE SEQUENCE</scope>
</reference>
<sequence>MSKWNYWSRGHGRPSDAAGLIDVKYLDGKEFAQKQAENCYWGADSLIEYWRPHQPNSAA</sequence>
<evidence type="ECO:0000313" key="2">
    <source>
        <dbReference type="Proteomes" id="UP000831576"/>
    </source>
</evidence>
<protein>
    <submittedName>
        <fullName evidence="1">Uncharacterized protein</fullName>
    </submittedName>
</protein>
<dbReference type="Proteomes" id="UP000831576">
    <property type="component" value="Segment"/>
</dbReference>
<reference evidence="1" key="1">
    <citation type="journal article" date="2022" name="Food Microbiol.">
        <title>Lytic bacteriophages UFJF_PfDIW6 and UFJF_PfSW6 prevent Pseudomonas fluorescens growth in vitro and the proteolytic-caused spoilage of raw milk during chilled storage.</title>
        <authorList>
            <person name="Nascimento E.C.D."/>
            <person name="Sabino M.C."/>
            <person name="Corguinha L.D.R."/>
            <person name="Targino B.N."/>
            <person name="Lange C.C."/>
            <person name="Pinto C.L.O."/>
            <person name="Pinto P.F."/>
            <person name="Vidigal P.M.P."/>
            <person name="Sant'Ana A.S."/>
            <person name="Hungaro H.M."/>
        </authorList>
    </citation>
    <scope>NUCLEOTIDE SEQUENCE</scope>
</reference>
<proteinExistence type="predicted"/>
<name>A0AAE9G8P4_9CAUD</name>
<keyword evidence="2" id="KW-1185">Reference proteome</keyword>
<dbReference type="EMBL" id="OM418631">
    <property type="protein sequence ID" value="UNY42245.1"/>
    <property type="molecule type" value="Genomic_DNA"/>
</dbReference>
<accession>A0AAE9G8P4</accession>
<gene>
    <name evidence="1" type="ORF">UFJFPfDIW6_00037</name>
</gene>